<keyword evidence="6 7" id="KW-0472">Membrane</keyword>
<feature type="transmembrane region" description="Helical" evidence="7">
    <location>
        <begin position="200"/>
        <end position="220"/>
    </location>
</feature>
<comment type="subcellular location">
    <subcellularLocation>
        <location evidence="1">Endomembrane system</location>
        <topology evidence="1">Multi-pass membrane protein</topology>
    </subcellularLocation>
</comment>
<evidence type="ECO:0000256" key="3">
    <source>
        <dbReference type="ARBA" id="ARBA00022448"/>
    </source>
</evidence>
<comment type="caution">
    <text evidence="8">The sequence shown here is derived from an EMBL/GenBank/DDBJ whole genome shotgun (WGS) entry which is preliminary data.</text>
</comment>
<feature type="transmembrane region" description="Helical" evidence="7">
    <location>
        <begin position="108"/>
        <end position="131"/>
    </location>
</feature>
<keyword evidence="3" id="KW-0813">Transport</keyword>
<sequence>MEVGEVFQLYGRFFSISARGSSVATEIRAGVATFLTMSAILLTNPQILSKAGLPTAAVTSSTAMTSCLATLAIGLIANLPFGMAPGMGLNAYFAYNQILGEEIPVDCAFAGCFAAAVAVAILAAVGALGFILRMAPDTIKMAVVVGMGLLLSFIGLQAAHVVVPVKETLVGLGNLQSTNVWLVVFGLSLIVALQYRGFKAAILIGVAATAAGHFLISSEWPHRYVSLPDFRHFGLDFSELLKLNGRAYSAVLAYVLALHWGQPPVQRLSSWQQKARLASNKEDARVLWQSPLPSALPHLSFLLLSSSPFQALQLHQS</sequence>
<dbReference type="EMBL" id="MU070422">
    <property type="protein sequence ID" value="KAF5827802.1"/>
    <property type="molecule type" value="Genomic_DNA"/>
</dbReference>
<reference evidence="8" key="2">
    <citation type="submission" date="2020-06" db="EMBL/GenBank/DDBJ databases">
        <authorList>
            <consortium name="DOE Joint Genome Institute"/>
            <person name="Calhoun S."/>
            <person name="Polle J.E."/>
            <person name="Mckie-Krisberg Z."/>
            <person name="Prochnik S."/>
            <person name="Neofotis P."/>
            <person name="Yim W.C."/>
            <person name="Hathwaik L.T."/>
            <person name="Jenkins J."/>
            <person name="Molina H."/>
            <person name="Bunkenborg J."/>
            <person name="Grigoriev I.V."/>
            <person name="Barry K."/>
            <person name="Schmutz J."/>
            <person name="Jin E."/>
            <person name="Cushman J.C."/>
            <person name="Magnuson J.K."/>
        </authorList>
    </citation>
    <scope>NUCLEOTIDE SEQUENCE</scope>
    <source>
        <strain evidence="8">CCAP 19/18</strain>
    </source>
</reference>
<evidence type="ECO:0000313" key="8">
    <source>
        <dbReference type="EMBL" id="KAF5827802.1"/>
    </source>
</evidence>
<keyword evidence="9" id="KW-1185">Reference proteome</keyword>
<evidence type="ECO:0000256" key="5">
    <source>
        <dbReference type="ARBA" id="ARBA00022989"/>
    </source>
</evidence>
<comment type="similarity">
    <text evidence="2">Belongs to the nucleobase:cation symporter-2 (NCS2) (TC 2.A.40) family. Azg-like subfamily.</text>
</comment>
<evidence type="ECO:0000256" key="1">
    <source>
        <dbReference type="ARBA" id="ARBA00004127"/>
    </source>
</evidence>
<keyword evidence="4 7" id="KW-0812">Transmembrane</keyword>
<keyword evidence="5 7" id="KW-1133">Transmembrane helix</keyword>
<gene>
    <name evidence="8" type="ORF">DUNSADRAFT_18706</name>
</gene>
<evidence type="ECO:0000256" key="4">
    <source>
        <dbReference type="ARBA" id="ARBA00022692"/>
    </source>
</evidence>
<reference evidence="8" key="1">
    <citation type="submission" date="2017-08" db="EMBL/GenBank/DDBJ databases">
        <authorList>
            <person name="Polle J.E."/>
            <person name="Barry K."/>
            <person name="Cushman J."/>
            <person name="Schmutz J."/>
            <person name="Tran D."/>
            <person name="Hathwaick L.T."/>
            <person name="Yim W.C."/>
            <person name="Jenkins J."/>
            <person name="Mckie-Krisberg Z.M."/>
            <person name="Prochnik S."/>
            <person name="Lindquist E."/>
            <person name="Dockter R.B."/>
            <person name="Adam C."/>
            <person name="Molina H."/>
            <person name="Bunkerborg J."/>
            <person name="Jin E."/>
            <person name="Buchheim M."/>
            <person name="Magnuson J."/>
        </authorList>
    </citation>
    <scope>NUCLEOTIDE SEQUENCE</scope>
    <source>
        <strain evidence="8">CCAP 19/18</strain>
    </source>
</reference>
<name>A0ABZ3KF54_DUNSA</name>
<dbReference type="Proteomes" id="UP000815325">
    <property type="component" value="Unassembled WGS sequence"/>
</dbReference>
<dbReference type="PANTHER" id="PTHR43337">
    <property type="entry name" value="XANTHINE/URACIL PERMEASE C887.17-RELATED"/>
    <property type="match status" value="1"/>
</dbReference>
<evidence type="ECO:0000256" key="6">
    <source>
        <dbReference type="ARBA" id="ARBA00023136"/>
    </source>
</evidence>
<dbReference type="Pfam" id="PF00860">
    <property type="entry name" value="Xan_ur_permease"/>
    <property type="match status" value="1"/>
</dbReference>
<protein>
    <submittedName>
        <fullName evidence="8">Permease family-domain-containing protein</fullName>
    </submittedName>
</protein>
<accession>A0ABZ3KF54</accession>
<organism evidence="8 9">
    <name type="scientific">Dunaliella salina</name>
    <name type="common">Green alga</name>
    <name type="synonym">Protococcus salinus</name>
    <dbReference type="NCBI Taxonomy" id="3046"/>
    <lineage>
        <taxon>Eukaryota</taxon>
        <taxon>Viridiplantae</taxon>
        <taxon>Chlorophyta</taxon>
        <taxon>core chlorophytes</taxon>
        <taxon>Chlorophyceae</taxon>
        <taxon>CS clade</taxon>
        <taxon>Chlamydomonadales</taxon>
        <taxon>Dunaliellaceae</taxon>
        <taxon>Dunaliella</taxon>
    </lineage>
</organism>
<proteinExistence type="inferred from homology"/>
<evidence type="ECO:0000256" key="7">
    <source>
        <dbReference type="SAM" id="Phobius"/>
    </source>
</evidence>
<evidence type="ECO:0000313" key="9">
    <source>
        <dbReference type="Proteomes" id="UP000815325"/>
    </source>
</evidence>
<feature type="transmembrane region" description="Helical" evidence="7">
    <location>
        <begin position="143"/>
        <end position="163"/>
    </location>
</feature>
<dbReference type="PANTHER" id="PTHR43337:SF1">
    <property type="entry name" value="XANTHINE_URACIL PERMEASE C887.17-RELATED"/>
    <property type="match status" value="1"/>
</dbReference>
<feature type="transmembrane region" description="Helical" evidence="7">
    <location>
        <begin position="175"/>
        <end position="193"/>
    </location>
</feature>
<dbReference type="InterPro" id="IPR006043">
    <property type="entry name" value="NCS2"/>
</dbReference>
<dbReference type="InterPro" id="IPR045018">
    <property type="entry name" value="Azg-like"/>
</dbReference>
<evidence type="ECO:0000256" key="2">
    <source>
        <dbReference type="ARBA" id="ARBA00005697"/>
    </source>
</evidence>
<dbReference type="EMBL" id="MU070422">
    <property type="protein sequence ID" value="KAF5827801.1"/>
    <property type="molecule type" value="Genomic_DNA"/>
</dbReference>